<dbReference type="Proteomes" id="UP000464378">
    <property type="component" value="Chromosome"/>
</dbReference>
<feature type="compositionally biased region" description="Acidic residues" evidence="1">
    <location>
        <begin position="708"/>
        <end position="718"/>
    </location>
</feature>
<sequence>MLMAGEALPDPLSGDDLDDWGPIGMDSLLESLLARIPVSSLLGYLNFSDGRPDHRWQAQINDVYRAFLESGDPAPWQSIPRWLLSECLRLEAAGNAAFRDSTQVKAVIQITFNLLIPQYQQHHRDLLAHQQDAVLLTPLFLARACEAVLAQGGPWDETKRIVTGAIQRLNDFVGHRPIAMLETRQQTEFYPHEKVRPIPLMIPKAGVSAGRYDELITRAMEILKRTPPDLLQEACFPIDQLEEIALDPRAYDHQHPANRRPNYLFGEWDPHAIDSQGRYRRFVLRQNTLDAMLQWLPATTHPQYSEKFDEAAVVLVAILLMAAGVSGSGPTNYDSNVTLTKLVPKIARYRDRFYAHILETFSGAHLDRLRQEAKQLRQPFAGVRAHLNQALAQQRAYQLQERVLSLLFAEMGYPAASRERAARIPTASVRILSEIYLRQTAARLALERDQARDVPAILAEIEQYLQRGIACGALPDPWNILGFQGLFPLFSSREDSVRDTRHEELITLIGRQFSLYAETIAALALRSGDDVQLRSTTTRAMEQLATWWDQFATPEVSDLPRVHGGERIEAALRVAQALADWQNRPAGTNDLQFWRRQRDGFRSTAAFAQVVEAMLQHQELPAAFALLMTWLSESDSLPLEEAETSFHILILQWFTRFTAQPATAFERQGLTIARIFELLEANADILWQVPEFQGSKPRRNNKSSPDNPDTDAEVDEDGDEDMFGAAYESMIYRDSTDDGNDSSLAGDGPISPTEFPLEEEAANLERRLEFIRTVAILWQRAASYLYQQPQPDGGYPFIADWWGTASRLQSKLVALIQDLHSVPVPEPLGGFEAVVEYDRRRAIQESVIDMALHTCVQMRQAERALGALQFRSQPDAPLADEANWTELALRLESAILRGDVPSVRRLLGQWRIAFSREPLLFVPLAAGGAPQPILRARTAQSFLRFLLERLPRLGLLRETFHLVKVARQMEQNETTQGRRVTEFDRLFRIALQSVVESLLASAVSWQHDDESEQSRQLTELLRRIADSFLTLWMAHSQTLRLSVLESVSENGDWERLKTFIKTYGRDLFTVQFLALANLRGILTRGVVAHLERMLDQIDQAPASRLLQDLEANRIGINEAARPLETVISALVEHYDEYRDYNATTAQSDYGDNLFQLLDFLRLKVRYERYAWRLRPMVLAHEILCRRGHDATADRWRDSIRDFTLRLSNELHEELAKLESQYGIKLRTIRDRIDERFVQPLLLDRLCALIAPAMKAVGDVAAEQDAFQRFEEQLRPFEAAVPGTGLETPHWLRQLEQTVRKVRESISKPSDELAAEQPFDLESLPIRKLTLEELNEQLTNWDSPLEADEDLES</sequence>
<keyword evidence="3" id="KW-1185">Reference proteome</keyword>
<dbReference type="EMBL" id="LR586016">
    <property type="protein sequence ID" value="VIP01549.1"/>
    <property type="molecule type" value="Genomic_DNA"/>
</dbReference>
<proteinExistence type="predicted"/>
<evidence type="ECO:0000313" key="3">
    <source>
        <dbReference type="Proteomes" id="UP000464378"/>
    </source>
</evidence>
<protein>
    <submittedName>
        <fullName evidence="2">Uncharacterized protein</fullName>
    </submittedName>
</protein>
<reference evidence="2" key="1">
    <citation type="submission" date="2019-04" db="EMBL/GenBank/DDBJ databases">
        <authorList>
            <consortium name="Science for Life Laboratories"/>
        </authorList>
    </citation>
    <scope>NUCLEOTIDE SEQUENCE</scope>
    <source>
        <strain evidence="2">MBLW1</strain>
    </source>
</reference>
<dbReference type="KEGG" id="tim:GMBLW1_24110"/>
<accession>A0A6C2YJZ4</accession>
<evidence type="ECO:0000256" key="1">
    <source>
        <dbReference type="SAM" id="MobiDB-lite"/>
    </source>
</evidence>
<organism evidence="2">
    <name type="scientific">Tuwongella immobilis</name>
    <dbReference type="NCBI Taxonomy" id="692036"/>
    <lineage>
        <taxon>Bacteria</taxon>
        <taxon>Pseudomonadati</taxon>
        <taxon>Planctomycetota</taxon>
        <taxon>Planctomycetia</taxon>
        <taxon>Gemmatales</taxon>
        <taxon>Gemmataceae</taxon>
        <taxon>Tuwongella</taxon>
    </lineage>
</organism>
<dbReference type="InParanoid" id="A0A6C2YJZ4"/>
<evidence type="ECO:0000313" key="2">
    <source>
        <dbReference type="EMBL" id="VIP01549.1"/>
    </source>
</evidence>
<name>A0A6C2YJZ4_9BACT</name>
<dbReference type="RefSeq" id="WP_162656739.1">
    <property type="nucleotide sequence ID" value="NZ_LR593887.1"/>
</dbReference>
<feature type="region of interest" description="Disordered" evidence="1">
    <location>
        <begin position="694"/>
        <end position="718"/>
    </location>
</feature>
<gene>
    <name evidence="2" type="ORF">GMBLW1_24110</name>
</gene>
<dbReference type="EMBL" id="LR593887">
    <property type="protein sequence ID" value="VTR98738.1"/>
    <property type="molecule type" value="Genomic_DNA"/>
</dbReference>